<dbReference type="Gene3D" id="2.60.120.200">
    <property type="match status" value="1"/>
</dbReference>
<evidence type="ECO:0000256" key="1">
    <source>
        <dbReference type="ARBA" id="ARBA00022729"/>
    </source>
</evidence>
<organism evidence="6 7">
    <name type="scientific">Kitasatospora cystarginea</name>
    <dbReference type="NCBI Taxonomy" id="58350"/>
    <lineage>
        <taxon>Bacteria</taxon>
        <taxon>Bacillati</taxon>
        <taxon>Actinomycetota</taxon>
        <taxon>Actinomycetes</taxon>
        <taxon>Kitasatosporales</taxon>
        <taxon>Streptomycetaceae</taxon>
        <taxon>Kitasatospora</taxon>
    </lineage>
</organism>
<dbReference type="SMART" id="SM00560">
    <property type="entry name" value="LamGL"/>
    <property type="match status" value="1"/>
</dbReference>
<proteinExistence type="predicted"/>
<dbReference type="EMBL" id="BAAATR010000065">
    <property type="protein sequence ID" value="GAA2278874.1"/>
    <property type="molecule type" value="Genomic_DNA"/>
</dbReference>
<reference evidence="6 7" key="1">
    <citation type="journal article" date="2019" name="Int. J. Syst. Evol. Microbiol.">
        <title>The Global Catalogue of Microorganisms (GCM) 10K type strain sequencing project: providing services to taxonomists for standard genome sequencing and annotation.</title>
        <authorList>
            <consortium name="The Broad Institute Genomics Platform"/>
            <consortium name="The Broad Institute Genome Sequencing Center for Infectious Disease"/>
            <person name="Wu L."/>
            <person name="Ma J."/>
        </authorList>
    </citation>
    <scope>NUCLEOTIDE SEQUENCE [LARGE SCALE GENOMIC DNA]</scope>
    <source>
        <strain evidence="6 7">JCM 7356</strain>
    </source>
</reference>
<evidence type="ECO:0000313" key="6">
    <source>
        <dbReference type="EMBL" id="GAA2278874.1"/>
    </source>
</evidence>
<evidence type="ECO:0000256" key="4">
    <source>
        <dbReference type="SAM" id="SignalP"/>
    </source>
</evidence>
<dbReference type="SUPFAM" id="SSF49899">
    <property type="entry name" value="Concanavalin A-like lectins/glucanases"/>
    <property type="match status" value="1"/>
</dbReference>
<dbReference type="InterPro" id="IPR013320">
    <property type="entry name" value="ConA-like_dom_sf"/>
</dbReference>
<feature type="signal peptide" evidence="4">
    <location>
        <begin position="1"/>
        <end position="27"/>
    </location>
</feature>
<accession>A0ABN3EZH5</accession>
<feature type="chain" id="PRO_5045509835" description="LamG-like jellyroll fold domain-containing protein" evidence="4">
    <location>
        <begin position="28"/>
        <end position="361"/>
    </location>
</feature>
<evidence type="ECO:0000313" key="7">
    <source>
        <dbReference type="Proteomes" id="UP001500305"/>
    </source>
</evidence>
<protein>
    <recommendedName>
        <fullName evidence="5">LamG-like jellyroll fold domain-containing protein</fullName>
    </recommendedName>
</protein>
<dbReference type="InterPro" id="IPR006558">
    <property type="entry name" value="LamG-like"/>
</dbReference>
<dbReference type="Pfam" id="PF13385">
    <property type="entry name" value="Laminin_G_3"/>
    <property type="match status" value="1"/>
</dbReference>
<keyword evidence="2" id="KW-1015">Disulfide bond</keyword>
<evidence type="ECO:0000256" key="2">
    <source>
        <dbReference type="ARBA" id="ARBA00023157"/>
    </source>
</evidence>
<gene>
    <name evidence="6" type="ORF">GCM10010430_76080</name>
</gene>
<comment type="caution">
    <text evidence="6">The sequence shown here is derived from an EMBL/GenBank/DDBJ whole genome shotgun (WGS) entry which is preliminary data.</text>
</comment>
<sequence>MRRTMARALTATAFATATAMTMSVAHAVPEKPVAPRDGGQQLPAYAVNGELVHYNFQWSDDNSDKNSMARWSTPNTIEGGPRGLHHNGAYVDRAQNWSIWGNPRATPDGRTLRLDGSNQYVSVPLTLHDDQSFTVSSWVQLTQTGKSYSVIAQDGSRVSGFYLKVNPDGRPVFGMPRGDSENAGWDTANGPDLVAQANPGAMKPNWTHLTGVYDAQAAEVRLYVNGVLTGRAPHTSTWQAGGEIELGRDMWAGKPGDYLPGGMADVRIWQRALPDIEAANVAIPDGQVRDDHCSLGNSLHVGGPKVKALTAKALTSSIADSRFAALSAWGYGPVALAKIDDEGDQRTATRRRTPGRRPGPP</sequence>
<feature type="domain" description="LamG-like jellyroll fold" evidence="5">
    <location>
        <begin position="131"/>
        <end position="276"/>
    </location>
</feature>
<keyword evidence="7" id="KW-1185">Reference proteome</keyword>
<feature type="region of interest" description="Disordered" evidence="3">
    <location>
        <begin position="340"/>
        <end position="361"/>
    </location>
</feature>
<evidence type="ECO:0000256" key="3">
    <source>
        <dbReference type="SAM" id="MobiDB-lite"/>
    </source>
</evidence>
<keyword evidence="1 4" id="KW-0732">Signal</keyword>
<dbReference type="Proteomes" id="UP001500305">
    <property type="component" value="Unassembled WGS sequence"/>
</dbReference>
<evidence type="ECO:0000259" key="5">
    <source>
        <dbReference type="SMART" id="SM00560"/>
    </source>
</evidence>
<name>A0ABN3EZH5_9ACTN</name>